<dbReference type="GO" id="GO:0030267">
    <property type="term" value="F:glyoxylate reductase (NADPH) activity"/>
    <property type="evidence" value="ECO:0007669"/>
    <property type="project" value="TreeGrafter"/>
</dbReference>
<organism evidence="6 7">
    <name type="scientific">Paenibacillus nanensis</name>
    <dbReference type="NCBI Taxonomy" id="393251"/>
    <lineage>
        <taxon>Bacteria</taxon>
        <taxon>Bacillati</taxon>
        <taxon>Bacillota</taxon>
        <taxon>Bacilli</taxon>
        <taxon>Bacillales</taxon>
        <taxon>Paenibacillaceae</taxon>
        <taxon>Paenibacillus</taxon>
    </lineage>
</organism>
<dbReference type="InterPro" id="IPR006139">
    <property type="entry name" value="D-isomer_2_OHA_DH_cat_dom"/>
</dbReference>
<dbReference type="PANTHER" id="PTHR10996:SF283">
    <property type="entry name" value="GLYOXYLATE_HYDROXYPYRUVATE REDUCTASE B"/>
    <property type="match status" value="1"/>
</dbReference>
<evidence type="ECO:0000256" key="3">
    <source>
        <dbReference type="RuleBase" id="RU003719"/>
    </source>
</evidence>
<dbReference type="CDD" id="cd05301">
    <property type="entry name" value="GDH"/>
    <property type="match status" value="1"/>
</dbReference>
<dbReference type="GO" id="GO:0051287">
    <property type="term" value="F:NAD binding"/>
    <property type="evidence" value="ECO:0007669"/>
    <property type="project" value="InterPro"/>
</dbReference>
<reference evidence="6 7" key="1">
    <citation type="submission" date="2018-09" db="EMBL/GenBank/DDBJ databases">
        <title>Paenibacillus aracenensis nov. sp. isolated from a cave in southern Spain.</title>
        <authorList>
            <person name="Jurado V."/>
            <person name="Gutierrez-Patricio S."/>
            <person name="Gonzalez-Pimentel J.L."/>
            <person name="Miller A.Z."/>
            <person name="Laiz L."/>
            <person name="Saiz-Jimenez C."/>
        </authorList>
    </citation>
    <scope>NUCLEOTIDE SEQUENCE [LARGE SCALE GENOMIC DNA]</scope>
    <source>
        <strain evidence="6 7">DSM 22867</strain>
    </source>
</reference>
<comment type="similarity">
    <text evidence="1 3">Belongs to the D-isomer specific 2-hydroxyacid dehydrogenase family.</text>
</comment>
<keyword evidence="7" id="KW-1185">Reference proteome</keyword>
<proteinExistence type="inferred from homology"/>
<protein>
    <submittedName>
        <fullName evidence="6">D-glycerate dehydrogenase</fullName>
    </submittedName>
</protein>
<evidence type="ECO:0000313" key="6">
    <source>
        <dbReference type="EMBL" id="RIX53654.1"/>
    </source>
</evidence>
<dbReference type="PANTHER" id="PTHR10996">
    <property type="entry name" value="2-HYDROXYACID DEHYDROGENASE-RELATED"/>
    <property type="match status" value="1"/>
</dbReference>
<evidence type="ECO:0000256" key="2">
    <source>
        <dbReference type="ARBA" id="ARBA00023002"/>
    </source>
</evidence>
<dbReference type="InterPro" id="IPR029752">
    <property type="entry name" value="D-isomer_DH_CS1"/>
</dbReference>
<gene>
    <name evidence="6" type="ORF">D3P08_09520</name>
</gene>
<name>A0A3A1UZF7_9BACL</name>
<sequence>MSNLLSNGCCQDKDRSLSGKRAIRHCFYHHLRNEGFRLAAKPLVFADRLIPADVAEYLREHCELDIWQEKDTVPRDELFRRLANAEGYLTAGRRIDGTLLEAAPQLKVVSTISVGYNHFDIEAMKRSGVIGTHTPEVLDETVADLVFALMLGSARRVAELDRYVRDGRWQRGDGENLFGIDVHHATLGIIGMGRIGEAVARRAALGFGMKVQYYNRSRKPEAENSYGAVWLGLDELLASSDFVVLLTPLTDQTKGLMGKREFELMKTSAIFINASRGATVDEAALIEALQNGSIRAAGLDVFQQEPLPAGHPLTELPNALLLPHIGSATAKTRDDMAMMAARNLVTALQGETPPQLVPEFRKG</sequence>
<dbReference type="EMBL" id="QXQA01000004">
    <property type="protein sequence ID" value="RIX53654.1"/>
    <property type="molecule type" value="Genomic_DNA"/>
</dbReference>
<feature type="domain" description="D-isomer specific 2-hydroxyacid dehydrogenase catalytic" evidence="4">
    <location>
        <begin position="47"/>
        <end position="357"/>
    </location>
</feature>
<dbReference type="FunFam" id="3.40.50.720:FF:000462">
    <property type="entry name" value="Glyoxylate reductase (NADP+)"/>
    <property type="match status" value="1"/>
</dbReference>
<dbReference type="OrthoDB" id="9805416at2"/>
<dbReference type="InterPro" id="IPR050223">
    <property type="entry name" value="D-isomer_2-hydroxyacid_DH"/>
</dbReference>
<keyword evidence="2 3" id="KW-0560">Oxidoreductase</keyword>
<evidence type="ECO:0000259" key="5">
    <source>
        <dbReference type="Pfam" id="PF02826"/>
    </source>
</evidence>
<dbReference type="SUPFAM" id="SSF51735">
    <property type="entry name" value="NAD(P)-binding Rossmann-fold domains"/>
    <property type="match status" value="1"/>
</dbReference>
<dbReference type="Proteomes" id="UP000266482">
    <property type="component" value="Unassembled WGS sequence"/>
</dbReference>
<evidence type="ECO:0000259" key="4">
    <source>
        <dbReference type="Pfam" id="PF00389"/>
    </source>
</evidence>
<dbReference type="InterPro" id="IPR036291">
    <property type="entry name" value="NAD(P)-bd_dom_sf"/>
</dbReference>
<dbReference type="GO" id="GO:0016618">
    <property type="term" value="F:hydroxypyruvate reductase [NAD(P)H] activity"/>
    <property type="evidence" value="ECO:0007669"/>
    <property type="project" value="TreeGrafter"/>
</dbReference>
<dbReference type="Pfam" id="PF00389">
    <property type="entry name" value="2-Hacid_dh"/>
    <property type="match status" value="1"/>
</dbReference>
<dbReference type="AlphaFoldDB" id="A0A3A1UZF7"/>
<dbReference type="Gene3D" id="3.40.50.720">
    <property type="entry name" value="NAD(P)-binding Rossmann-like Domain"/>
    <property type="match status" value="2"/>
</dbReference>
<dbReference type="SUPFAM" id="SSF52283">
    <property type="entry name" value="Formate/glycerate dehydrogenase catalytic domain-like"/>
    <property type="match status" value="1"/>
</dbReference>
<dbReference type="PROSITE" id="PS00065">
    <property type="entry name" value="D_2_HYDROXYACID_DH_1"/>
    <property type="match status" value="1"/>
</dbReference>
<feature type="domain" description="D-isomer specific 2-hydroxyacid dehydrogenase NAD-binding" evidence="5">
    <location>
        <begin position="147"/>
        <end position="326"/>
    </location>
</feature>
<dbReference type="GO" id="GO:0005829">
    <property type="term" value="C:cytosol"/>
    <property type="evidence" value="ECO:0007669"/>
    <property type="project" value="TreeGrafter"/>
</dbReference>
<dbReference type="InterPro" id="IPR006140">
    <property type="entry name" value="D-isomer_DH_NAD-bd"/>
</dbReference>
<evidence type="ECO:0000256" key="1">
    <source>
        <dbReference type="ARBA" id="ARBA00005854"/>
    </source>
</evidence>
<dbReference type="Pfam" id="PF02826">
    <property type="entry name" value="2-Hacid_dh_C"/>
    <property type="match status" value="1"/>
</dbReference>
<comment type="caution">
    <text evidence="6">The sequence shown here is derived from an EMBL/GenBank/DDBJ whole genome shotgun (WGS) entry which is preliminary data.</text>
</comment>
<evidence type="ECO:0000313" key="7">
    <source>
        <dbReference type="Proteomes" id="UP000266482"/>
    </source>
</evidence>
<accession>A0A3A1UZF7</accession>